<gene>
    <name evidence="3" type="ORF">LV89_01827</name>
</gene>
<keyword evidence="1" id="KW-0175">Coiled coil</keyword>
<evidence type="ECO:0000256" key="2">
    <source>
        <dbReference type="SAM" id="Phobius"/>
    </source>
</evidence>
<keyword evidence="4" id="KW-1185">Reference proteome</keyword>
<sequence>MNTNFESEEAEAKAQIEQQQQRLKELADLKAAAKQKKIDQQIEERNDLFDNAKRFRAEAMTEVGKGNIDSAKILREFADDAEKQAKEMFIEGDLPKIVEESQSEVFGEGMSLKKVMLLLTCVLTALYFLTGYINHLVELGEKSISISLGAEWIHAIQTTQFWSLCWLVSIGMLRLNFRSISRFVNPKDDPHFDLTTKLFTECTPQFQITVSLGLLLSMVFSWCLIYLHSPVANAG</sequence>
<protein>
    <submittedName>
        <fullName evidence="3">Uncharacterized protein</fullName>
    </submittedName>
</protein>
<dbReference type="AlphaFoldDB" id="A0A316ECB6"/>
<feature type="transmembrane region" description="Helical" evidence="2">
    <location>
        <begin position="206"/>
        <end position="227"/>
    </location>
</feature>
<dbReference type="EMBL" id="QGGO01000008">
    <property type="protein sequence ID" value="PWK27015.1"/>
    <property type="molecule type" value="Genomic_DNA"/>
</dbReference>
<reference evidence="3 4" key="1">
    <citation type="submission" date="2018-05" db="EMBL/GenBank/DDBJ databases">
        <title>Genomic Encyclopedia of Archaeal and Bacterial Type Strains, Phase II (KMG-II): from individual species to whole genera.</title>
        <authorList>
            <person name="Goeker M."/>
        </authorList>
    </citation>
    <scope>NUCLEOTIDE SEQUENCE [LARGE SCALE GENOMIC DNA]</scope>
    <source>
        <strain evidence="3 4">DSM 22214</strain>
    </source>
</reference>
<accession>A0A316ECB6</accession>
<proteinExistence type="predicted"/>
<feature type="transmembrane region" description="Helical" evidence="2">
    <location>
        <begin position="115"/>
        <end position="133"/>
    </location>
</feature>
<dbReference type="Proteomes" id="UP000245489">
    <property type="component" value="Unassembled WGS sequence"/>
</dbReference>
<evidence type="ECO:0000313" key="3">
    <source>
        <dbReference type="EMBL" id="PWK27015.1"/>
    </source>
</evidence>
<comment type="caution">
    <text evidence="3">The sequence shown here is derived from an EMBL/GenBank/DDBJ whole genome shotgun (WGS) entry which is preliminary data.</text>
</comment>
<evidence type="ECO:0000256" key="1">
    <source>
        <dbReference type="SAM" id="Coils"/>
    </source>
</evidence>
<keyword evidence="2" id="KW-0812">Transmembrane</keyword>
<dbReference type="RefSeq" id="WP_109742589.1">
    <property type="nucleotide sequence ID" value="NZ_QGGO01000008.1"/>
</dbReference>
<feature type="coiled-coil region" evidence="1">
    <location>
        <begin position="2"/>
        <end position="58"/>
    </location>
</feature>
<keyword evidence="2" id="KW-1133">Transmembrane helix</keyword>
<feature type="transmembrane region" description="Helical" evidence="2">
    <location>
        <begin position="153"/>
        <end position="173"/>
    </location>
</feature>
<keyword evidence="2" id="KW-0472">Membrane</keyword>
<organism evidence="3 4">
    <name type="scientific">Arcicella aurantiaca</name>
    <dbReference type="NCBI Taxonomy" id="591202"/>
    <lineage>
        <taxon>Bacteria</taxon>
        <taxon>Pseudomonadati</taxon>
        <taxon>Bacteroidota</taxon>
        <taxon>Cytophagia</taxon>
        <taxon>Cytophagales</taxon>
        <taxon>Flectobacillaceae</taxon>
        <taxon>Arcicella</taxon>
    </lineage>
</organism>
<name>A0A316ECB6_9BACT</name>
<evidence type="ECO:0000313" key="4">
    <source>
        <dbReference type="Proteomes" id="UP000245489"/>
    </source>
</evidence>